<keyword evidence="2" id="KW-0597">Phosphoprotein</keyword>
<organism evidence="4">
    <name type="scientific">Orbiocrella petchii</name>
    <dbReference type="NCBI Taxonomy" id="1105340"/>
    <lineage>
        <taxon>Eukaryota</taxon>
        <taxon>Fungi</taxon>
        <taxon>Dikarya</taxon>
        <taxon>Ascomycota</taxon>
        <taxon>Pezizomycotina</taxon>
        <taxon>Sordariomycetes</taxon>
        <taxon>Hypocreomycetidae</taxon>
        <taxon>Hypocreales</taxon>
        <taxon>Clavicipitaceae</taxon>
        <taxon>Orbiocrella</taxon>
    </lineage>
</organism>
<dbReference type="EMBL" id="KF536097">
    <property type="protein sequence ID" value="AII99990.1"/>
    <property type="molecule type" value="Genomic_DNA"/>
</dbReference>
<dbReference type="InterPro" id="IPR032821">
    <property type="entry name" value="PKS_assoc"/>
</dbReference>
<dbReference type="Pfam" id="PF16197">
    <property type="entry name" value="KAsynt_C_assoc"/>
    <property type="match status" value="1"/>
</dbReference>
<dbReference type="GO" id="GO:0004312">
    <property type="term" value="F:fatty acid synthase activity"/>
    <property type="evidence" value="ECO:0007669"/>
    <property type="project" value="TreeGrafter"/>
</dbReference>
<feature type="non-terminal residue" evidence="4">
    <location>
        <position position="196"/>
    </location>
</feature>
<evidence type="ECO:0000256" key="2">
    <source>
        <dbReference type="ARBA" id="ARBA00022553"/>
    </source>
</evidence>
<keyword evidence="1" id="KW-0596">Phosphopantetheine</keyword>
<dbReference type="InterPro" id="IPR020841">
    <property type="entry name" value="PKS_Beta-ketoAc_synthase_dom"/>
</dbReference>
<dbReference type="GO" id="GO:0044550">
    <property type="term" value="P:secondary metabolite biosynthetic process"/>
    <property type="evidence" value="ECO:0007669"/>
    <property type="project" value="TreeGrafter"/>
</dbReference>
<dbReference type="PANTHER" id="PTHR43775:SF50">
    <property type="entry name" value="HIGHLY REDUCING POLYKETIDE SYNTHASE SRDA"/>
    <property type="match status" value="1"/>
</dbReference>
<dbReference type="AlphaFoldDB" id="A0A076L2R1"/>
<dbReference type="PROSITE" id="PS52004">
    <property type="entry name" value="KS3_2"/>
    <property type="match status" value="1"/>
</dbReference>
<dbReference type="GO" id="GO:0006633">
    <property type="term" value="P:fatty acid biosynthetic process"/>
    <property type="evidence" value="ECO:0007669"/>
    <property type="project" value="TreeGrafter"/>
</dbReference>
<dbReference type="InterPro" id="IPR016039">
    <property type="entry name" value="Thiolase-like"/>
</dbReference>
<proteinExistence type="predicted"/>
<feature type="non-terminal residue" evidence="4">
    <location>
        <position position="1"/>
    </location>
</feature>
<sequence>GPGSDSSGLTSIIKAVLALERAEIPPTVGIQTLNPKLDLDGRNMRVVTETTPWPRGPTQRARRVSVNSFGYGGANAHFILDAVEMHVPPLSSVDMMQEEDDERRALLLLPFSGSSSVSLQRRVTDLLGLDLDKMDSGALAHTLGVRRSHLPTRGFILARPRHLRQDVTPERMRASPDGGSHSRFPLTFLFSGHGAQ</sequence>
<name>A0A076L2R1_9HYPO</name>
<dbReference type="PANTHER" id="PTHR43775">
    <property type="entry name" value="FATTY ACID SYNTHASE"/>
    <property type="match status" value="1"/>
</dbReference>
<accession>A0A076L2R1</accession>
<dbReference type="InterPro" id="IPR050091">
    <property type="entry name" value="PKS_NRPS_Biosynth_Enz"/>
</dbReference>
<evidence type="ECO:0000256" key="1">
    <source>
        <dbReference type="ARBA" id="ARBA00022450"/>
    </source>
</evidence>
<protein>
    <submittedName>
        <fullName evidence="4">Polyketide synthase</fullName>
    </submittedName>
</protein>
<dbReference type="Gene3D" id="3.40.47.10">
    <property type="match status" value="1"/>
</dbReference>
<evidence type="ECO:0000313" key="4">
    <source>
        <dbReference type="EMBL" id="AII99990.1"/>
    </source>
</evidence>
<evidence type="ECO:0000259" key="3">
    <source>
        <dbReference type="PROSITE" id="PS52004"/>
    </source>
</evidence>
<dbReference type="SUPFAM" id="SSF53901">
    <property type="entry name" value="Thiolase-like"/>
    <property type="match status" value="1"/>
</dbReference>
<reference evidence="4" key="1">
    <citation type="journal article" date="2015" name="Fungal Biol.">
        <title>Phylogeny of type I polyketide synthases (PKSs) in fungal entomopathogens and expression analysis of PKS genes in Beauveria bassiana BCC 2660.</title>
        <authorList>
            <person name="Punya J."/>
            <person name="Swangmaneecharern P."/>
            <person name="Pinsupa S."/>
            <person name="Nitistaporn P."/>
            <person name="Phonghanpot S."/>
            <person name="Kunathigan V."/>
            <person name="Cheevadhanarak S."/>
            <person name="Tanticharoen M."/>
            <person name="Amnuaykanjanasin A."/>
        </authorList>
    </citation>
    <scope>NUCLEOTIDE SEQUENCE</scope>
    <source>
        <strain evidence="4">BCC30480</strain>
    </source>
</reference>
<feature type="domain" description="Ketosynthase family 3 (KS3)" evidence="3">
    <location>
        <begin position="1"/>
        <end position="82"/>
    </location>
</feature>